<keyword evidence="5" id="KW-0966">Cell projection</keyword>
<evidence type="ECO:0000313" key="6">
    <source>
        <dbReference type="Proteomes" id="UP000722121"/>
    </source>
</evidence>
<name>A0ABS3ARD0_9BACT</name>
<evidence type="ECO:0000313" key="5">
    <source>
        <dbReference type="EMBL" id="MBN4066669.1"/>
    </source>
</evidence>
<dbReference type="InterPro" id="IPR001782">
    <property type="entry name" value="Flag_FlgI"/>
</dbReference>
<dbReference type="PANTHER" id="PTHR30381">
    <property type="entry name" value="FLAGELLAR P-RING PERIPLASMIC PROTEIN FLGI"/>
    <property type="match status" value="1"/>
</dbReference>
<accession>A0ABS3ARD0</accession>
<protein>
    <submittedName>
        <fullName evidence="5">Flagellar basal body P-ring protein FlgI</fullName>
    </submittedName>
</protein>
<evidence type="ECO:0000256" key="3">
    <source>
        <dbReference type="ARBA" id="ARBA00022729"/>
    </source>
</evidence>
<comment type="caution">
    <text evidence="5">The sequence shown here is derived from an EMBL/GenBank/DDBJ whole genome shotgun (WGS) entry which is preliminary data.</text>
</comment>
<dbReference type="Proteomes" id="UP000722121">
    <property type="component" value="Unassembled WGS sequence"/>
</dbReference>
<dbReference type="PANTHER" id="PTHR30381:SF0">
    <property type="entry name" value="FLAGELLAR P-RING PROTEIN"/>
    <property type="match status" value="1"/>
</dbReference>
<evidence type="ECO:0000256" key="1">
    <source>
        <dbReference type="ARBA" id="ARBA00002591"/>
    </source>
</evidence>
<keyword evidence="6" id="KW-1185">Reference proteome</keyword>
<dbReference type="PRINTS" id="PR01010">
    <property type="entry name" value="FLGPRINGFLGI"/>
</dbReference>
<comment type="function">
    <text evidence="1">Assembles around the rod to form the L-ring and probably protects the motor/basal body from shearing forces during rotation.</text>
</comment>
<reference evidence="5 6" key="1">
    <citation type="submission" date="2021-02" db="EMBL/GenBank/DDBJ databases">
        <title>Activity-based single-cell genomes from oceanic crustal fluid captures similar information to metagenomic and metatranscriptomic surveys with orders of magnitude less sampling.</title>
        <authorList>
            <person name="D'Angelo T.S."/>
            <person name="Orcutt B.N."/>
        </authorList>
    </citation>
    <scope>NUCLEOTIDE SEQUENCE [LARGE SCALE GENOMIC DNA]</scope>
    <source>
        <strain evidence="5">AH-315-G07</strain>
    </source>
</reference>
<gene>
    <name evidence="5" type="ORF">JYU14_01125</name>
</gene>
<evidence type="ECO:0000256" key="2">
    <source>
        <dbReference type="ARBA" id="ARBA00004117"/>
    </source>
</evidence>
<keyword evidence="3" id="KW-0732">Signal</keyword>
<comment type="subcellular location">
    <subcellularLocation>
        <location evidence="2">Bacterial flagellum basal body</location>
    </subcellularLocation>
</comment>
<proteinExistence type="predicted"/>
<dbReference type="EMBL" id="JAFITR010000015">
    <property type="protein sequence ID" value="MBN4066669.1"/>
    <property type="molecule type" value="Genomic_DNA"/>
</dbReference>
<evidence type="ECO:0000256" key="4">
    <source>
        <dbReference type="ARBA" id="ARBA00023143"/>
    </source>
</evidence>
<organism evidence="5 6">
    <name type="scientific">Simkania negevensis</name>
    <dbReference type="NCBI Taxonomy" id="83561"/>
    <lineage>
        <taxon>Bacteria</taxon>
        <taxon>Pseudomonadati</taxon>
        <taxon>Chlamydiota</taxon>
        <taxon>Chlamydiia</taxon>
        <taxon>Parachlamydiales</taxon>
        <taxon>Simkaniaceae</taxon>
        <taxon>Simkania</taxon>
    </lineage>
</organism>
<keyword evidence="5" id="KW-0969">Cilium</keyword>
<keyword evidence="5" id="KW-0282">Flagellum</keyword>
<sequence>MTTGRFLQVTIAVLLLTPLSVNGEGPLASLLSQENVVQYNEMMKGFIGRPAPGRKVKIRNLVDVVGEESVKLTGFGVVSGLNRTGDSSPAAKKLLLKVAENQGIRIADKELKEKNVALVSISAEVSPHDRRFDVAVKSIGDAKSLQNGFLEGSSLSPLGSDEVYAVASGALALGARYFEAQSAPGAIGGPASVTIGHPTMGYVLDGGELTREIPTERINNGEITFFIKYPDNRTATNISGAINRYMDRFDIHAIPINASTVKLRVSAVFEQEPGLVTNLIADIGALPVNISNRAIITIDQGSGTIAMTEGVKMSPGSIAVAGLTVTVSSDITPVLRQGLFEGETSFIDQPKLEVAEDKASFLSVPAGTDLRKVQETLNALKLTPTSIISVFTAMHKAGMIQADIIIIPR</sequence>
<keyword evidence="4" id="KW-0975">Bacterial flagellum</keyword>
<dbReference type="Pfam" id="PF02119">
    <property type="entry name" value="FlgI"/>
    <property type="match status" value="1"/>
</dbReference>